<name>A0AAD7XBS5_9APHY</name>
<protein>
    <submittedName>
        <fullName evidence="1">Uncharacterized protein</fullName>
    </submittedName>
</protein>
<dbReference type="AlphaFoldDB" id="A0AAD7XBS5"/>
<keyword evidence="2" id="KW-1185">Reference proteome</keyword>
<reference evidence="1" key="1">
    <citation type="submission" date="2022-11" db="EMBL/GenBank/DDBJ databases">
        <title>Genome Sequence of Cubamyces cubensis.</title>
        <authorList>
            <person name="Buettner E."/>
        </authorList>
    </citation>
    <scope>NUCLEOTIDE SEQUENCE</scope>
    <source>
        <strain evidence="1">MPL-01</strain>
    </source>
</reference>
<dbReference type="EMBL" id="JAPEVG010000045">
    <property type="protein sequence ID" value="KAJ8489717.1"/>
    <property type="molecule type" value="Genomic_DNA"/>
</dbReference>
<gene>
    <name evidence="1" type="ORF">ONZ51_g2786</name>
</gene>
<dbReference type="Proteomes" id="UP001215151">
    <property type="component" value="Unassembled WGS sequence"/>
</dbReference>
<accession>A0AAD7XBS5</accession>
<evidence type="ECO:0000313" key="2">
    <source>
        <dbReference type="Proteomes" id="UP001215151"/>
    </source>
</evidence>
<proteinExistence type="predicted"/>
<sequence length="112" mass="12162">MALIPACIVFEEPLVFPAPAVDPESVAEDVLDVVDADVFEELFVPDVLVGLPMTETTLVRETVAEGTLPVVDRAAGGRHRRGEVRVLLVNHTELCTDIAIISVDGYYDAISW</sequence>
<comment type="caution">
    <text evidence="1">The sequence shown here is derived from an EMBL/GenBank/DDBJ whole genome shotgun (WGS) entry which is preliminary data.</text>
</comment>
<organism evidence="1 2">
    <name type="scientific">Trametes cubensis</name>
    <dbReference type="NCBI Taxonomy" id="1111947"/>
    <lineage>
        <taxon>Eukaryota</taxon>
        <taxon>Fungi</taxon>
        <taxon>Dikarya</taxon>
        <taxon>Basidiomycota</taxon>
        <taxon>Agaricomycotina</taxon>
        <taxon>Agaricomycetes</taxon>
        <taxon>Polyporales</taxon>
        <taxon>Polyporaceae</taxon>
        <taxon>Trametes</taxon>
    </lineage>
</organism>
<evidence type="ECO:0000313" key="1">
    <source>
        <dbReference type="EMBL" id="KAJ8489717.1"/>
    </source>
</evidence>